<dbReference type="GO" id="GO:0046464">
    <property type="term" value="P:acylglycerol catabolic process"/>
    <property type="evidence" value="ECO:0007669"/>
    <property type="project" value="TreeGrafter"/>
</dbReference>
<dbReference type="PANTHER" id="PTHR43798">
    <property type="entry name" value="MONOACYLGLYCEROL LIPASE"/>
    <property type="match status" value="1"/>
</dbReference>
<dbReference type="InterPro" id="IPR029058">
    <property type="entry name" value="AB_hydrolase_fold"/>
</dbReference>
<dbReference type="InterPro" id="IPR050266">
    <property type="entry name" value="AB_hydrolase_sf"/>
</dbReference>
<dbReference type="Pfam" id="PF12697">
    <property type="entry name" value="Abhydrolase_6"/>
    <property type="match status" value="1"/>
</dbReference>
<dbReference type="PANTHER" id="PTHR43798:SF33">
    <property type="entry name" value="HYDROLASE, PUTATIVE (AFU_ORTHOLOGUE AFUA_2G14860)-RELATED"/>
    <property type="match status" value="1"/>
</dbReference>
<evidence type="ECO:0000313" key="4">
    <source>
        <dbReference type="Proteomes" id="UP000199229"/>
    </source>
</evidence>
<dbReference type="Proteomes" id="UP000199229">
    <property type="component" value="Unassembled WGS sequence"/>
</dbReference>
<dbReference type="GO" id="GO:0016020">
    <property type="term" value="C:membrane"/>
    <property type="evidence" value="ECO:0007669"/>
    <property type="project" value="TreeGrafter"/>
</dbReference>
<dbReference type="EMBL" id="FOPM01000003">
    <property type="protein sequence ID" value="SFG43569.1"/>
    <property type="molecule type" value="Genomic_DNA"/>
</dbReference>
<feature type="chain" id="PRO_5011538143" evidence="1">
    <location>
        <begin position="29"/>
        <end position="345"/>
    </location>
</feature>
<keyword evidence="4" id="KW-1185">Reference proteome</keyword>
<protein>
    <submittedName>
        <fullName evidence="3">Pimeloyl-ACP methyl ester carboxylesterase</fullName>
    </submittedName>
</protein>
<dbReference type="SUPFAM" id="SSF53474">
    <property type="entry name" value="alpha/beta-Hydrolases"/>
    <property type="match status" value="1"/>
</dbReference>
<dbReference type="InterPro" id="IPR000639">
    <property type="entry name" value="Epox_hydrolase-like"/>
</dbReference>
<dbReference type="PRINTS" id="PR00111">
    <property type="entry name" value="ABHYDROLASE"/>
</dbReference>
<dbReference type="STRING" id="582675.SAMN05192565_103127"/>
<sequence length="345" mass="37297">MRASPFRVACAVTGLALAFGAALPAAWAADDPAGIAEPIGIALEGFAYPYPVFTLPLTRDGEAQRLAYMDVPAGGTPNGRTVLLLHGRNFPSSYWQGVIVALTGAGYRVVAVDQLGFGKSSKPVEPFTFDTMAADTVALLDSLGLPRVDVVAHSMGGMLAVRLARNAPERVNSLVLEAPIGLEDYRFVVPPVSTERLLRLEDDITADVYRRQLMTSYSLSLPASAIEPFVSLRIRVKGSGEYPRWLRSFVNSYQMIWGQPVVHEIPLVRVPTLFVMGERDHNAPGRPFAPEPLRAGMGNNAALAKALAARMPDGRAEVFPGVGHLVHLEAPQRFNATMLEFLDGH</sequence>
<name>A0A1I2RVN3_9HYPH</name>
<evidence type="ECO:0000313" key="3">
    <source>
        <dbReference type="EMBL" id="SFG43569.1"/>
    </source>
</evidence>
<dbReference type="OrthoDB" id="9804723at2"/>
<dbReference type="RefSeq" id="WP_091969136.1">
    <property type="nucleotide sequence ID" value="NZ_FOPM01000003.1"/>
</dbReference>
<dbReference type="Gene3D" id="3.40.50.1820">
    <property type="entry name" value="alpha/beta hydrolase"/>
    <property type="match status" value="1"/>
</dbReference>
<reference evidence="4" key="1">
    <citation type="submission" date="2016-10" db="EMBL/GenBank/DDBJ databases">
        <authorList>
            <person name="Varghese N."/>
            <person name="Submissions S."/>
        </authorList>
    </citation>
    <scope>NUCLEOTIDE SEQUENCE [LARGE SCALE GENOMIC DNA]</scope>
    <source>
        <strain evidence="4">Gh-105</strain>
    </source>
</reference>
<feature type="domain" description="AB hydrolase-1" evidence="2">
    <location>
        <begin position="82"/>
        <end position="336"/>
    </location>
</feature>
<dbReference type="AlphaFoldDB" id="A0A1I2RVN3"/>
<proteinExistence type="predicted"/>
<keyword evidence="1" id="KW-0732">Signal</keyword>
<gene>
    <name evidence="3" type="ORF">SAMN05192565_103127</name>
</gene>
<accession>A0A1I2RVN3</accession>
<dbReference type="PRINTS" id="PR00412">
    <property type="entry name" value="EPOXHYDRLASE"/>
</dbReference>
<feature type="signal peptide" evidence="1">
    <location>
        <begin position="1"/>
        <end position="28"/>
    </location>
</feature>
<organism evidence="3 4">
    <name type="scientific">Methylobacterium gossipiicola</name>
    <dbReference type="NCBI Taxonomy" id="582675"/>
    <lineage>
        <taxon>Bacteria</taxon>
        <taxon>Pseudomonadati</taxon>
        <taxon>Pseudomonadota</taxon>
        <taxon>Alphaproteobacteria</taxon>
        <taxon>Hyphomicrobiales</taxon>
        <taxon>Methylobacteriaceae</taxon>
        <taxon>Methylobacterium</taxon>
    </lineage>
</organism>
<evidence type="ECO:0000256" key="1">
    <source>
        <dbReference type="SAM" id="SignalP"/>
    </source>
</evidence>
<evidence type="ECO:0000259" key="2">
    <source>
        <dbReference type="Pfam" id="PF12697"/>
    </source>
</evidence>
<dbReference type="InterPro" id="IPR000073">
    <property type="entry name" value="AB_hydrolase_1"/>
</dbReference>
<dbReference type="GO" id="GO:0047372">
    <property type="term" value="F:monoacylglycerol lipase activity"/>
    <property type="evidence" value="ECO:0007669"/>
    <property type="project" value="TreeGrafter"/>
</dbReference>